<evidence type="ECO:0000256" key="2">
    <source>
        <dbReference type="SAM" id="SignalP"/>
    </source>
</evidence>
<dbReference type="OrthoDB" id="5089079at2759"/>
<protein>
    <submittedName>
        <fullName evidence="3">Uncharacterized protein</fullName>
    </submittedName>
</protein>
<dbReference type="EMBL" id="JABEXW010000017">
    <property type="protein sequence ID" value="KAF4973487.1"/>
    <property type="molecule type" value="Genomic_DNA"/>
</dbReference>
<evidence type="ECO:0000313" key="3">
    <source>
        <dbReference type="EMBL" id="KAF4973487.1"/>
    </source>
</evidence>
<keyword evidence="2" id="KW-0732">Signal</keyword>
<organism evidence="3 4">
    <name type="scientific">Fusarium sarcochroum</name>
    <dbReference type="NCBI Taxonomy" id="1208366"/>
    <lineage>
        <taxon>Eukaryota</taxon>
        <taxon>Fungi</taxon>
        <taxon>Dikarya</taxon>
        <taxon>Ascomycota</taxon>
        <taxon>Pezizomycotina</taxon>
        <taxon>Sordariomycetes</taxon>
        <taxon>Hypocreomycetidae</taxon>
        <taxon>Hypocreales</taxon>
        <taxon>Nectriaceae</taxon>
        <taxon>Fusarium</taxon>
        <taxon>Fusarium lateritium species complex</taxon>
    </lineage>
</organism>
<accession>A0A8H4XFP9</accession>
<reference evidence="3" key="2">
    <citation type="submission" date="2020-05" db="EMBL/GenBank/DDBJ databases">
        <authorList>
            <person name="Kim H.-S."/>
            <person name="Proctor R.H."/>
            <person name="Brown D.W."/>
        </authorList>
    </citation>
    <scope>NUCLEOTIDE SEQUENCE</scope>
    <source>
        <strain evidence="3">NRRL 20472</strain>
    </source>
</reference>
<dbReference type="AlphaFoldDB" id="A0A8H4XFP9"/>
<comment type="caution">
    <text evidence="3">The sequence shown here is derived from an EMBL/GenBank/DDBJ whole genome shotgun (WGS) entry which is preliminary data.</text>
</comment>
<proteinExistence type="predicted"/>
<feature type="compositionally biased region" description="Polar residues" evidence="1">
    <location>
        <begin position="140"/>
        <end position="149"/>
    </location>
</feature>
<gene>
    <name evidence="3" type="ORF">FSARC_221</name>
</gene>
<name>A0A8H4XFP9_9HYPO</name>
<reference evidence="3" key="1">
    <citation type="journal article" date="2020" name="BMC Genomics">
        <title>Correction to: Identification and distribution of gene clusters required for synthesis of sphingolipid metabolism inhibitors in diverse species of the filamentous fungus Fusarium.</title>
        <authorList>
            <person name="Kim H.S."/>
            <person name="Lohmar J.M."/>
            <person name="Busman M."/>
            <person name="Brown D.W."/>
            <person name="Naumann T.A."/>
            <person name="Divon H.H."/>
            <person name="Lysoe E."/>
            <person name="Uhlig S."/>
            <person name="Proctor R.H."/>
        </authorList>
    </citation>
    <scope>NUCLEOTIDE SEQUENCE</scope>
    <source>
        <strain evidence="3">NRRL 20472</strain>
    </source>
</reference>
<evidence type="ECO:0000256" key="1">
    <source>
        <dbReference type="SAM" id="MobiDB-lite"/>
    </source>
</evidence>
<sequence>MLSLRSLFQITAFLAFHSQSSAQIVIGGETISADGSGNVGTKCPGILSITGNNNAGFCCVGGNLSTCKGWPICEATATAESVSCATKIPLSATDYTALIESASSKYLGSNSNGDAMPSSTADSTMATATSKTTSDEDGTDATSASSGQAKETGDSDNGARGLKAPLVAGIAGGVLALCFAL</sequence>
<feature type="chain" id="PRO_5034233615" evidence="2">
    <location>
        <begin position="23"/>
        <end position="181"/>
    </location>
</feature>
<feature type="signal peptide" evidence="2">
    <location>
        <begin position="1"/>
        <end position="22"/>
    </location>
</feature>
<feature type="region of interest" description="Disordered" evidence="1">
    <location>
        <begin position="107"/>
        <end position="158"/>
    </location>
</feature>
<evidence type="ECO:0000313" key="4">
    <source>
        <dbReference type="Proteomes" id="UP000622797"/>
    </source>
</evidence>
<dbReference type="Proteomes" id="UP000622797">
    <property type="component" value="Unassembled WGS sequence"/>
</dbReference>
<feature type="compositionally biased region" description="Low complexity" evidence="1">
    <location>
        <begin position="118"/>
        <end position="132"/>
    </location>
</feature>
<keyword evidence="4" id="KW-1185">Reference proteome</keyword>